<proteinExistence type="inferred from homology"/>
<comment type="similarity">
    <text evidence="1">Belongs to the SNF8 family.</text>
</comment>
<dbReference type="GO" id="GO:0003677">
    <property type="term" value="F:DNA binding"/>
    <property type="evidence" value="ECO:0007669"/>
    <property type="project" value="UniProtKB-KW"/>
</dbReference>
<dbReference type="Gene3D" id="6.10.140.180">
    <property type="match status" value="1"/>
</dbReference>
<sequence>MHRRAGIAGLERKNLSREAYSALQTKLSQQQLDAMQTQVDHFRTALQRFARSHRADILRSPTLRGAFVQMCTSIGVDPLQGAGPSRNKLAELTGLGLGEWQAELGVQVCDVCIGTRDRNGGLIEMPELVRILCRMRGLGEDGEGGVNEDDVVRAIRSLKPLGAGYEVVTVGDTRFVRSVPRELDVDQTALLGLAKRNGGVLDEDSVVQTLGWTNERARAGLENMLLRDGMCWVDEQDPRGLVYYVPSVMVWEDD</sequence>
<dbReference type="GO" id="GO:0000814">
    <property type="term" value="C:ESCRT II complex"/>
    <property type="evidence" value="ECO:0007669"/>
    <property type="project" value="InterPro"/>
</dbReference>
<gene>
    <name evidence="2" type="ORF">EXIGLDRAFT_69755</name>
</gene>
<evidence type="ECO:0000313" key="3">
    <source>
        <dbReference type="Proteomes" id="UP000077266"/>
    </source>
</evidence>
<dbReference type="SUPFAM" id="SSF46785">
    <property type="entry name" value="Winged helix' DNA-binding domain"/>
    <property type="match status" value="2"/>
</dbReference>
<dbReference type="InterPro" id="IPR036388">
    <property type="entry name" value="WH-like_DNA-bd_sf"/>
</dbReference>
<dbReference type="InParanoid" id="A0A165HZ69"/>
<dbReference type="InterPro" id="IPR016689">
    <property type="entry name" value="ESCRT-2_cplx_Snf8"/>
</dbReference>
<keyword evidence="2" id="KW-0238">DNA-binding</keyword>
<dbReference type="InterPro" id="IPR036390">
    <property type="entry name" value="WH_DNA-bd_sf"/>
</dbReference>
<evidence type="ECO:0000256" key="1">
    <source>
        <dbReference type="ARBA" id="ARBA00009834"/>
    </source>
</evidence>
<reference evidence="2 3" key="1">
    <citation type="journal article" date="2016" name="Mol. Biol. Evol.">
        <title>Comparative Genomics of Early-Diverging Mushroom-Forming Fungi Provides Insights into the Origins of Lignocellulose Decay Capabilities.</title>
        <authorList>
            <person name="Nagy L.G."/>
            <person name="Riley R."/>
            <person name="Tritt A."/>
            <person name="Adam C."/>
            <person name="Daum C."/>
            <person name="Floudas D."/>
            <person name="Sun H."/>
            <person name="Yadav J.S."/>
            <person name="Pangilinan J."/>
            <person name="Larsson K.H."/>
            <person name="Matsuura K."/>
            <person name="Barry K."/>
            <person name="Labutti K."/>
            <person name="Kuo R."/>
            <person name="Ohm R.A."/>
            <person name="Bhattacharya S.S."/>
            <person name="Shirouzu T."/>
            <person name="Yoshinaga Y."/>
            <person name="Martin F.M."/>
            <person name="Grigoriev I.V."/>
            <person name="Hibbett D.S."/>
        </authorList>
    </citation>
    <scope>NUCLEOTIDE SEQUENCE [LARGE SCALE GENOMIC DNA]</scope>
    <source>
        <strain evidence="2 3">HHB12029</strain>
    </source>
</reference>
<dbReference type="PANTHER" id="PTHR12806:SF0">
    <property type="entry name" value="VACUOLAR-SORTING PROTEIN SNF8"/>
    <property type="match status" value="1"/>
</dbReference>
<dbReference type="Pfam" id="PF04157">
    <property type="entry name" value="EAP30"/>
    <property type="match status" value="1"/>
</dbReference>
<name>A0A165HZ69_EXIGL</name>
<protein>
    <submittedName>
        <fullName evidence="2">Winged helix DNA-binding domain-containing protein</fullName>
    </submittedName>
</protein>
<dbReference type="Gene3D" id="1.10.10.10">
    <property type="entry name" value="Winged helix-like DNA-binding domain superfamily/Winged helix DNA-binding domain"/>
    <property type="match status" value="2"/>
</dbReference>
<dbReference type="PANTHER" id="PTHR12806">
    <property type="entry name" value="EAP30 SUBUNIT OF ELL COMPLEX"/>
    <property type="match status" value="1"/>
</dbReference>
<dbReference type="GO" id="GO:0043328">
    <property type="term" value="P:protein transport to vacuole involved in ubiquitin-dependent protein catabolic process via the multivesicular body sorting pathway"/>
    <property type="evidence" value="ECO:0007669"/>
    <property type="project" value="TreeGrafter"/>
</dbReference>
<dbReference type="Proteomes" id="UP000077266">
    <property type="component" value="Unassembled WGS sequence"/>
</dbReference>
<dbReference type="STRING" id="1314781.A0A165HZ69"/>
<keyword evidence="3" id="KW-1185">Reference proteome</keyword>
<dbReference type="AlphaFoldDB" id="A0A165HZ69"/>
<evidence type="ECO:0000313" key="2">
    <source>
        <dbReference type="EMBL" id="KZV92665.1"/>
    </source>
</evidence>
<dbReference type="InterPro" id="IPR040608">
    <property type="entry name" value="Snf8/Vps36"/>
</dbReference>
<dbReference type="OrthoDB" id="283883at2759"/>
<organism evidence="2 3">
    <name type="scientific">Exidia glandulosa HHB12029</name>
    <dbReference type="NCBI Taxonomy" id="1314781"/>
    <lineage>
        <taxon>Eukaryota</taxon>
        <taxon>Fungi</taxon>
        <taxon>Dikarya</taxon>
        <taxon>Basidiomycota</taxon>
        <taxon>Agaricomycotina</taxon>
        <taxon>Agaricomycetes</taxon>
        <taxon>Auriculariales</taxon>
        <taxon>Exidiaceae</taxon>
        <taxon>Exidia</taxon>
    </lineage>
</organism>
<accession>A0A165HZ69</accession>
<dbReference type="FunCoup" id="A0A165HZ69">
    <property type="interactions" value="277"/>
</dbReference>
<dbReference type="EMBL" id="KV426004">
    <property type="protein sequence ID" value="KZV92665.1"/>
    <property type="molecule type" value="Genomic_DNA"/>
</dbReference>